<keyword evidence="3" id="KW-1185">Reference proteome</keyword>
<evidence type="ECO:0000313" key="2">
    <source>
        <dbReference type="EMBL" id="SMG44230.1"/>
    </source>
</evidence>
<feature type="transmembrane region" description="Helical" evidence="1">
    <location>
        <begin position="88"/>
        <end position="108"/>
    </location>
</feature>
<feature type="transmembrane region" description="Helical" evidence="1">
    <location>
        <begin position="166"/>
        <end position="184"/>
    </location>
</feature>
<dbReference type="AlphaFoldDB" id="A0A1X7KSC5"/>
<keyword evidence="1" id="KW-1133">Transmembrane helix</keyword>
<feature type="transmembrane region" description="Helical" evidence="1">
    <location>
        <begin position="140"/>
        <end position="160"/>
    </location>
</feature>
<feature type="transmembrane region" description="Helical" evidence="1">
    <location>
        <begin position="21"/>
        <end position="40"/>
    </location>
</feature>
<organism evidence="2 3">
    <name type="scientific">Agreia pratensis</name>
    <dbReference type="NCBI Taxonomy" id="150121"/>
    <lineage>
        <taxon>Bacteria</taxon>
        <taxon>Bacillati</taxon>
        <taxon>Actinomycetota</taxon>
        <taxon>Actinomycetes</taxon>
        <taxon>Micrococcales</taxon>
        <taxon>Microbacteriaceae</taxon>
        <taxon>Agreia</taxon>
    </lineage>
</organism>
<dbReference type="OrthoDB" id="5125310at2"/>
<keyword evidence="1" id="KW-0472">Membrane</keyword>
<feature type="transmembrane region" description="Helical" evidence="1">
    <location>
        <begin position="114"/>
        <end position="133"/>
    </location>
</feature>
<dbReference type="Proteomes" id="UP000193244">
    <property type="component" value="Unassembled WGS sequence"/>
</dbReference>
<accession>A0A1X7KSC5</accession>
<sequence length="202" mass="20937">MDRLPERKSLRDDIAESDRGALIGSLVSGVFGVAWGFWASSGLPHFAALCTQLAATLIGLIIVIAAVKRYAQTAKGAPAPGRTLFSSRAYVIIVVAEVVAIIGGNLVLTATAQSQFRIALISAIVGLHFLFFGRLFWSGFYWLGGAMLAAAAVGAIVGAIADDANLILVIVGLGSAASLFVASIPPLRRRTATRSASTPPAS</sequence>
<feature type="transmembrane region" description="Helical" evidence="1">
    <location>
        <begin position="46"/>
        <end position="67"/>
    </location>
</feature>
<name>A0A1X7KSC5_9MICO</name>
<dbReference type="EMBL" id="FXAY01000005">
    <property type="protein sequence ID" value="SMG44230.1"/>
    <property type="molecule type" value="Genomic_DNA"/>
</dbReference>
<gene>
    <name evidence="2" type="ORF">SAMN06296010_2850</name>
</gene>
<dbReference type="RefSeq" id="WP_085487135.1">
    <property type="nucleotide sequence ID" value="NZ_FXAY01000005.1"/>
</dbReference>
<evidence type="ECO:0000256" key="1">
    <source>
        <dbReference type="SAM" id="Phobius"/>
    </source>
</evidence>
<reference evidence="3" key="1">
    <citation type="submission" date="2017-04" db="EMBL/GenBank/DDBJ databases">
        <authorList>
            <person name="Varghese N."/>
            <person name="Submissions S."/>
        </authorList>
    </citation>
    <scope>NUCLEOTIDE SEQUENCE [LARGE SCALE GENOMIC DNA]</scope>
    <source>
        <strain evidence="3">VKM Ac-2510</strain>
    </source>
</reference>
<evidence type="ECO:0000313" key="3">
    <source>
        <dbReference type="Proteomes" id="UP000193244"/>
    </source>
</evidence>
<keyword evidence="1" id="KW-0812">Transmembrane</keyword>
<proteinExistence type="predicted"/>
<protein>
    <submittedName>
        <fullName evidence="2">Uncharacterized protein</fullName>
    </submittedName>
</protein>